<dbReference type="eggNOG" id="KOG2504">
    <property type="taxonomic scope" value="Eukaryota"/>
</dbReference>
<evidence type="ECO:0000313" key="5">
    <source>
        <dbReference type="Proteomes" id="UP000001593"/>
    </source>
</evidence>
<dbReference type="PhylomeDB" id="A7STV2"/>
<feature type="transmembrane region" description="Helical" evidence="2">
    <location>
        <begin position="146"/>
        <end position="168"/>
    </location>
</feature>
<dbReference type="Gene3D" id="1.20.1250.20">
    <property type="entry name" value="MFS general substrate transporter like domains"/>
    <property type="match status" value="1"/>
</dbReference>
<evidence type="ECO:0000256" key="2">
    <source>
        <dbReference type="SAM" id="Phobius"/>
    </source>
</evidence>
<dbReference type="PROSITE" id="PS50850">
    <property type="entry name" value="MFS"/>
    <property type="match status" value="1"/>
</dbReference>
<feature type="transmembrane region" description="Helical" evidence="2">
    <location>
        <begin position="360"/>
        <end position="382"/>
    </location>
</feature>
<feature type="transmembrane region" description="Helical" evidence="2">
    <location>
        <begin position="299"/>
        <end position="319"/>
    </location>
</feature>
<feature type="transmembrane region" description="Helical" evidence="2">
    <location>
        <begin position="17"/>
        <end position="46"/>
    </location>
</feature>
<dbReference type="Pfam" id="PF07690">
    <property type="entry name" value="MFS_1"/>
    <property type="match status" value="1"/>
</dbReference>
<feature type="non-terminal residue" evidence="4">
    <location>
        <position position="396"/>
    </location>
</feature>
<dbReference type="InterPro" id="IPR050327">
    <property type="entry name" value="Proton-linked_MCT"/>
</dbReference>
<dbReference type="EMBL" id="DS469802">
    <property type="protein sequence ID" value="EDO32872.1"/>
    <property type="molecule type" value="Genomic_DNA"/>
</dbReference>
<dbReference type="PANTHER" id="PTHR11360">
    <property type="entry name" value="MONOCARBOXYLATE TRANSPORTER"/>
    <property type="match status" value="1"/>
</dbReference>
<dbReference type="OMA" id="THVGMFI"/>
<reference evidence="4 5" key="1">
    <citation type="journal article" date="2007" name="Science">
        <title>Sea anemone genome reveals ancestral eumetazoan gene repertoire and genomic organization.</title>
        <authorList>
            <person name="Putnam N.H."/>
            <person name="Srivastava M."/>
            <person name="Hellsten U."/>
            <person name="Dirks B."/>
            <person name="Chapman J."/>
            <person name="Salamov A."/>
            <person name="Terry A."/>
            <person name="Shapiro H."/>
            <person name="Lindquist E."/>
            <person name="Kapitonov V.V."/>
            <person name="Jurka J."/>
            <person name="Genikhovich G."/>
            <person name="Grigoriev I.V."/>
            <person name="Lucas S.M."/>
            <person name="Steele R.E."/>
            <person name="Finnerty J.R."/>
            <person name="Technau U."/>
            <person name="Martindale M.Q."/>
            <person name="Rokhsar D.S."/>
        </authorList>
    </citation>
    <scope>NUCLEOTIDE SEQUENCE [LARGE SCALE GENOMIC DNA]</scope>
    <source>
        <strain evidence="5">CH2 X CH6</strain>
    </source>
</reference>
<organism evidence="4 5">
    <name type="scientific">Nematostella vectensis</name>
    <name type="common">Starlet sea anemone</name>
    <dbReference type="NCBI Taxonomy" id="45351"/>
    <lineage>
        <taxon>Eukaryota</taxon>
        <taxon>Metazoa</taxon>
        <taxon>Cnidaria</taxon>
        <taxon>Anthozoa</taxon>
        <taxon>Hexacorallia</taxon>
        <taxon>Actiniaria</taxon>
        <taxon>Edwardsiidae</taxon>
        <taxon>Nematostella</taxon>
    </lineage>
</organism>
<feature type="transmembrane region" description="Helical" evidence="2">
    <location>
        <begin position="86"/>
        <end position="105"/>
    </location>
</feature>
<feature type="transmembrane region" description="Helical" evidence="2">
    <location>
        <begin position="58"/>
        <end position="80"/>
    </location>
</feature>
<keyword evidence="2" id="KW-0472">Membrane</keyword>
<name>A7STV2_NEMVE</name>
<dbReference type="OrthoDB" id="5988195at2759"/>
<dbReference type="InterPro" id="IPR036259">
    <property type="entry name" value="MFS_trans_sf"/>
</dbReference>
<feature type="transmembrane region" description="Helical" evidence="2">
    <location>
        <begin position="270"/>
        <end position="287"/>
    </location>
</feature>
<dbReference type="GO" id="GO:0005886">
    <property type="term" value="C:plasma membrane"/>
    <property type="evidence" value="ECO:0000318"/>
    <property type="project" value="GO_Central"/>
</dbReference>
<evidence type="ECO:0000259" key="3">
    <source>
        <dbReference type="PROSITE" id="PS50850"/>
    </source>
</evidence>
<gene>
    <name evidence="4" type="ORF">NEMVEDRAFT_v1g174285</name>
</gene>
<feature type="transmembrane region" description="Helical" evidence="2">
    <location>
        <begin position="228"/>
        <end position="250"/>
    </location>
</feature>
<keyword evidence="2" id="KW-1133">Transmembrane helix</keyword>
<proteinExistence type="predicted"/>
<dbReference type="InterPro" id="IPR011701">
    <property type="entry name" value="MFS"/>
</dbReference>
<protein>
    <recommendedName>
        <fullName evidence="3">Major facilitator superfamily (MFS) profile domain-containing protein</fullName>
    </recommendedName>
</protein>
<dbReference type="HOGENOM" id="CLU_001265_59_1_1"/>
<accession>A7STV2</accession>
<evidence type="ECO:0000256" key="1">
    <source>
        <dbReference type="ARBA" id="ARBA00004141"/>
    </source>
</evidence>
<dbReference type="Proteomes" id="UP000001593">
    <property type="component" value="Unassembled WGS sequence"/>
</dbReference>
<dbReference type="PANTHER" id="PTHR11360:SF251">
    <property type="entry name" value="MAJOR FACILITATOR SUPERFAMILY (MFS) PROFILE DOMAIN-CONTAINING PROTEIN"/>
    <property type="match status" value="1"/>
</dbReference>
<keyword evidence="2" id="KW-0812">Transmembrane</keyword>
<evidence type="ECO:0000313" key="4">
    <source>
        <dbReference type="EMBL" id="EDO32872.1"/>
    </source>
</evidence>
<feature type="domain" description="Major facilitator superfamily (MFS) profile" evidence="3">
    <location>
        <begin position="18"/>
        <end position="396"/>
    </location>
</feature>
<feature type="transmembrane region" description="Helical" evidence="2">
    <location>
        <begin position="112"/>
        <end position="134"/>
    </location>
</feature>
<comment type="subcellular location">
    <subcellularLocation>
        <location evidence="1">Membrane</location>
        <topology evidence="1">Multi-pass membrane protein</topology>
    </subcellularLocation>
</comment>
<dbReference type="SUPFAM" id="SSF103473">
    <property type="entry name" value="MFS general substrate transporter"/>
    <property type="match status" value="1"/>
</dbReference>
<dbReference type="InterPro" id="IPR020846">
    <property type="entry name" value="MFS_dom"/>
</dbReference>
<dbReference type="KEGG" id="nve:5504047"/>
<dbReference type="AlphaFoldDB" id="A7STV2"/>
<feature type="transmembrane region" description="Helical" evidence="2">
    <location>
        <begin position="325"/>
        <end position="348"/>
    </location>
</feature>
<dbReference type="GO" id="GO:0022857">
    <property type="term" value="F:transmembrane transporter activity"/>
    <property type="evidence" value="ECO:0000318"/>
    <property type="project" value="GO_Central"/>
</dbReference>
<keyword evidence="5" id="KW-1185">Reference proteome</keyword>
<sequence length="396" mass="42415">MPLICSQSKTHSFEGPWGWLIVAASLIINIFLLGFMLSFGVLLPVLRSEFNESKGKTAWVGSLATGLLFSMGLPVVQLTAFLTCRAISITGCVICAVSLVSSSFAKNMTVMFVSYGLLAGIGGGLIIAAIPLIIKKYFKTKLPLAIGLVASGASVGVMAMGPTLQAFIDAFGWRNSLRIMSGVVLCLAVLCLTFDPNVEQESTQAEQLNVEEVHVQVRNEKEDFDCSVFANPTYMVGVVGSFLIFFGMYVPMFHLVRFGQDLGFPSSKTSLLFIYIGICSTVFRVISGQVISRQWMRPLQAVQLAAFIMGSAVLALTRASKYGHLVVFAVVYGIANGSFAASYTVFLLTAVKPRQAAMGIGFGFLAPSVAIFAGPPTVGFIADQLGSYIPAFYMVG</sequence>
<dbReference type="InParanoid" id="A7STV2"/>